<dbReference type="Proteomes" id="UP000037035">
    <property type="component" value="Unassembled WGS sequence"/>
</dbReference>
<dbReference type="EMBL" id="LAVV01011974">
    <property type="protein sequence ID" value="KNZ47179.1"/>
    <property type="molecule type" value="Genomic_DNA"/>
</dbReference>
<protein>
    <submittedName>
        <fullName evidence="1">Uncharacterized protein</fullName>
    </submittedName>
</protein>
<accession>A0A0L6UF37</accession>
<comment type="caution">
    <text evidence="1">The sequence shown here is derived from an EMBL/GenBank/DDBJ whole genome shotgun (WGS) entry which is preliminary data.</text>
</comment>
<proteinExistence type="predicted"/>
<reference evidence="1 2" key="1">
    <citation type="submission" date="2015-08" db="EMBL/GenBank/DDBJ databases">
        <title>Next Generation Sequencing and Analysis of the Genome of Puccinia sorghi L Schw, the Causal Agent of Maize Common Rust.</title>
        <authorList>
            <person name="Rochi L."/>
            <person name="Burguener G."/>
            <person name="Darino M."/>
            <person name="Turjanski A."/>
            <person name="Kreff E."/>
            <person name="Dieguez M.J."/>
            <person name="Sacco F."/>
        </authorList>
    </citation>
    <scope>NUCLEOTIDE SEQUENCE [LARGE SCALE GENOMIC DNA]</scope>
    <source>
        <strain evidence="1 2">RO10H11247</strain>
    </source>
</reference>
<organism evidence="1 2">
    <name type="scientific">Puccinia sorghi</name>
    <dbReference type="NCBI Taxonomy" id="27349"/>
    <lineage>
        <taxon>Eukaryota</taxon>
        <taxon>Fungi</taxon>
        <taxon>Dikarya</taxon>
        <taxon>Basidiomycota</taxon>
        <taxon>Pucciniomycotina</taxon>
        <taxon>Pucciniomycetes</taxon>
        <taxon>Pucciniales</taxon>
        <taxon>Pucciniaceae</taxon>
        <taxon>Puccinia</taxon>
    </lineage>
</organism>
<gene>
    <name evidence="1" type="ORF">VP01_662g8</name>
</gene>
<dbReference type="OrthoDB" id="2507423at2759"/>
<keyword evidence="2" id="KW-1185">Reference proteome</keyword>
<dbReference type="VEuPathDB" id="FungiDB:VP01_662g8"/>
<sequence length="420" mass="46700">MPAAGCRGPDFDVSLRISQRATGGASCAAPPSSPLKFPALCEFSLPAQVLAGEHLRPLDRAQSGRSACQSLMKILTKTPPAMTIHPTGNPPPQARLQYNSRPVKHPSPKGTATHYLICRVNSLNRPPLVSESSSSLTVWADKLDRSANLLDFSSHLAYTNHPHLFCYSQPFIMIPQPNRDQALLRSFLSNLAKSCYWSSLIRPLVFLILTCQLKRSQLLDRSSAKLLDQLDFFFHKLFTQLCPSPLPPPTEACFFFLLSLLSPKPFPAPPPPKRFRAARGFRCSALVDSSDSSILHQHQPSPFHLNRSSACRTVPRTAIFIHSSSQPTPLEVHRLAARALSQMERSPYYAAEDCLDGDQRQQRYYLFNAYRAKLASDCSPVLTENSTSAWQPCGMGIDADEDELEPLEDLLEWDSSTRLS</sequence>
<evidence type="ECO:0000313" key="1">
    <source>
        <dbReference type="EMBL" id="KNZ47179.1"/>
    </source>
</evidence>
<dbReference type="AlphaFoldDB" id="A0A0L6UF37"/>
<evidence type="ECO:0000313" key="2">
    <source>
        <dbReference type="Proteomes" id="UP000037035"/>
    </source>
</evidence>
<name>A0A0L6UF37_9BASI</name>